<evidence type="ECO:0000256" key="15">
    <source>
        <dbReference type="ARBA" id="ARBA00023136"/>
    </source>
</evidence>
<dbReference type="PANTHER" id="PTHR43507">
    <property type="entry name" value="NADH-UBIQUINONE OXIDOREDUCTASE CHAIN 4"/>
    <property type="match status" value="1"/>
</dbReference>
<evidence type="ECO:0000256" key="17">
    <source>
        <dbReference type="RuleBase" id="RU003297"/>
    </source>
</evidence>
<feature type="transmembrane region" description="Helical" evidence="17">
    <location>
        <begin position="242"/>
        <end position="261"/>
    </location>
</feature>
<keyword evidence="6 17" id="KW-0813">Transport</keyword>
<reference evidence="19" key="1">
    <citation type="submission" date="2014-04" db="EMBL/GenBank/DDBJ databases">
        <title>Characterization of the complete mitochondrial genome of the white tip nematode, Aphelenchoides besseyi (Nematoda: Aphelenchida).</title>
        <authorList>
            <person name="Sun L."/>
            <person name="Zhuo K."/>
            <person name="Liao J."/>
        </authorList>
    </citation>
    <scope>NUCLEOTIDE SEQUENCE</scope>
    <source>
        <strain evidence="19">AB1</strain>
    </source>
</reference>
<feature type="transmembrane region" description="Helical" evidence="17">
    <location>
        <begin position="7"/>
        <end position="26"/>
    </location>
</feature>
<gene>
    <name evidence="19" type="primary">NAD4</name>
</gene>
<evidence type="ECO:0000256" key="4">
    <source>
        <dbReference type="ARBA" id="ARBA00012944"/>
    </source>
</evidence>
<proteinExistence type="inferred from homology"/>
<dbReference type="EC" id="7.1.1.2" evidence="4 17"/>
<dbReference type="PRINTS" id="PR01437">
    <property type="entry name" value="NUOXDRDTASE4"/>
</dbReference>
<evidence type="ECO:0000259" key="18">
    <source>
        <dbReference type="Pfam" id="PF00361"/>
    </source>
</evidence>
<feature type="transmembrane region" description="Helical" evidence="17">
    <location>
        <begin position="377"/>
        <end position="399"/>
    </location>
</feature>
<keyword evidence="11 17" id="KW-1133">Transmembrane helix</keyword>
<feature type="transmembrane region" description="Helical" evidence="17">
    <location>
        <begin position="299"/>
        <end position="322"/>
    </location>
</feature>
<evidence type="ECO:0000256" key="7">
    <source>
        <dbReference type="ARBA" id="ARBA00022660"/>
    </source>
</evidence>
<comment type="catalytic activity">
    <reaction evidence="16 17">
        <text>a ubiquinone + NADH + 5 H(+)(in) = a ubiquinol + NAD(+) + 4 H(+)(out)</text>
        <dbReference type="Rhea" id="RHEA:29091"/>
        <dbReference type="Rhea" id="RHEA-COMP:9565"/>
        <dbReference type="Rhea" id="RHEA-COMP:9566"/>
        <dbReference type="ChEBI" id="CHEBI:15378"/>
        <dbReference type="ChEBI" id="CHEBI:16389"/>
        <dbReference type="ChEBI" id="CHEBI:17976"/>
        <dbReference type="ChEBI" id="CHEBI:57540"/>
        <dbReference type="ChEBI" id="CHEBI:57945"/>
        <dbReference type="EC" id="7.1.1.2"/>
    </reaction>
</comment>
<dbReference type="GO" id="GO:0042773">
    <property type="term" value="P:ATP synthesis coupled electron transport"/>
    <property type="evidence" value="ECO:0007669"/>
    <property type="project" value="InterPro"/>
</dbReference>
<keyword evidence="12 17" id="KW-0520">NAD</keyword>
<evidence type="ECO:0000256" key="9">
    <source>
        <dbReference type="ARBA" id="ARBA00022967"/>
    </source>
</evidence>
<feature type="transmembrane region" description="Helical" evidence="17">
    <location>
        <begin position="342"/>
        <end position="365"/>
    </location>
</feature>
<feature type="transmembrane region" description="Helical" evidence="17">
    <location>
        <begin position="32"/>
        <end position="57"/>
    </location>
</feature>
<keyword evidence="8 17" id="KW-0812">Transmembrane</keyword>
<sequence length="405" mass="48422">MFFFFFFFYFDYFVLFSVFLLLFNFLNNSFWMGFFFVSLDNFFILLSLMSFLLLLMIFLTESSFVMKLMSMFLVFLSFFFFFSLNLLVLYITFELSVFPILLMILGYGSQIEKLNSSYYLLFYTLFCSLPFLFFFFNMISLTSFLNFNFFLSWEMSYILMFLFLVKFPLFFLHLWLPKAHVEAPTSASMMLAGLLLKFGTGGFFRLLFILKFTFDYFLFFVSFVGFFFSCWVSLLQSDLKSLAAYSSINHMMFLLVLLVNLCLYSEFSGVMIMVSHGFISTLMFFFVGEFYHESLTRMLYFFGGYLKSSIYFLVVFSIVWLYNGGIPLSLSFFSEFLGLMSLFIFSVFLFFLLFFYFFLSFYYTMYVLVSGFLKKNIFVVNLWSSFFSIYLLVWGMNFFCFNMLF</sequence>
<keyword evidence="15 17" id="KW-0472">Membrane</keyword>
<evidence type="ECO:0000256" key="3">
    <source>
        <dbReference type="ARBA" id="ARBA00009025"/>
    </source>
</evidence>
<feature type="domain" description="NADH:quinone oxidoreductase/Mrp antiporter transmembrane" evidence="18">
    <location>
        <begin position="83"/>
        <end position="355"/>
    </location>
</feature>
<dbReference type="GO" id="GO:0008137">
    <property type="term" value="F:NADH dehydrogenase (ubiquinone) activity"/>
    <property type="evidence" value="ECO:0007669"/>
    <property type="project" value="UniProtKB-UniRule"/>
</dbReference>
<dbReference type="EMBL" id="KJ739799">
    <property type="protein sequence ID" value="AII79385.1"/>
    <property type="molecule type" value="Genomic_DNA"/>
</dbReference>
<keyword evidence="7 17" id="KW-0679">Respiratory chain</keyword>
<feature type="transmembrane region" description="Helical" evidence="17">
    <location>
        <begin position="120"/>
        <end position="145"/>
    </location>
</feature>
<protein>
    <recommendedName>
        <fullName evidence="5 17">NADH-ubiquinone oxidoreductase chain 4</fullName>
        <ecNumber evidence="4 17">7.1.1.2</ecNumber>
    </recommendedName>
</protein>
<dbReference type="PANTHER" id="PTHR43507:SF20">
    <property type="entry name" value="NADH-UBIQUINONE OXIDOREDUCTASE CHAIN 4"/>
    <property type="match status" value="1"/>
</dbReference>
<dbReference type="GO" id="GO:0048039">
    <property type="term" value="F:ubiquinone binding"/>
    <property type="evidence" value="ECO:0007669"/>
    <property type="project" value="TreeGrafter"/>
</dbReference>
<dbReference type="Pfam" id="PF00361">
    <property type="entry name" value="Proton_antipo_M"/>
    <property type="match status" value="1"/>
</dbReference>
<comment type="subcellular location">
    <subcellularLocation>
        <location evidence="2 17">Mitochondrion membrane</location>
        <topology evidence="2 17">Multi-pass membrane protein</topology>
    </subcellularLocation>
</comment>
<dbReference type="GO" id="GO:0015990">
    <property type="term" value="P:electron transport coupled proton transport"/>
    <property type="evidence" value="ECO:0007669"/>
    <property type="project" value="TreeGrafter"/>
</dbReference>
<feature type="transmembrane region" description="Helical" evidence="17">
    <location>
        <begin position="216"/>
        <end position="235"/>
    </location>
</feature>
<evidence type="ECO:0000256" key="10">
    <source>
        <dbReference type="ARBA" id="ARBA00022982"/>
    </source>
</evidence>
<dbReference type="GO" id="GO:0031966">
    <property type="term" value="C:mitochondrial membrane"/>
    <property type="evidence" value="ECO:0007669"/>
    <property type="project" value="UniProtKB-SubCell"/>
</dbReference>
<accession>A0A088CQF0</accession>
<keyword evidence="10 17" id="KW-0249">Electron transport</keyword>
<dbReference type="InterPro" id="IPR003918">
    <property type="entry name" value="NADH_UbQ_OxRdtase"/>
</dbReference>
<comment type="function">
    <text evidence="17">Core subunit of the mitochondrial membrane respiratory chain NADH dehydrogenase (Complex I) which catalyzes electron transfer from NADH through the respiratory chain, using ubiquinone as an electron acceptor. Essential for the catalytic activity and assembly of complex I.</text>
</comment>
<evidence type="ECO:0000256" key="8">
    <source>
        <dbReference type="ARBA" id="ARBA00022692"/>
    </source>
</evidence>
<organism evidence="19">
    <name type="scientific">Aphelenchoides besseyi</name>
    <dbReference type="NCBI Taxonomy" id="269767"/>
    <lineage>
        <taxon>Eukaryota</taxon>
        <taxon>Metazoa</taxon>
        <taxon>Ecdysozoa</taxon>
        <taxon>Nematoda</taxon>
        <taxon>Chromadorea</taxon>
        <taxon>Rhabditida</taxon>
        <taxon>Tylenchina</taxon>
        <taxon>Tylenchomorpha</taxon>
        <taxon>Aphelenchoidea</taxon>
        <taxon>Aphelenchoididae</taxon>
        <taxon>Aphelenchoides</taxon>
    </lineage>
</organism>
<keyword evidence="9" id="KW-1278">Translocase</keyword>
<evidence type="ECO:0000256" key="5">
    <source>
        <dbReference type="ARBA" id="ARBA00021006"/>
    </source>
</evidence>
<feature type="transmembrane region" description="Helical" evidence="17">
    <location>
        <begin position="267"/>
        <end position="287"/>
    </location>
</feature>
<dbReference type="GO" id="GO:0003954">
    <property type="term" value="F:NADH dehydrogenase activity"/>
    <property type="evidence" value="ECO:0007669"/>
    <property type="project" value="TreeGrafter"/>
</dbReference>
<evidence type="ECO:0000256" key="14">
    <source>
        <dbReference type="ARBA" id="ARBA00023128"/>
    </source>
</evidence>
<evidence type="ECO:0000256" key="16">
    <source>
        <dbReference type="ARBA" id="ARBA00049551"/>
    </source>
</evidence>
<evidence type="ECO:0000256" key="11">
    <source>
        <dbReference type="ARBA" id="ARBA00022989"/>
    </source>
</evidence>
<feature type="transmembrane region" description="Helical" evidence="17">
    <location>
        <begin position="157"/>
        <end position="176"/>
    </location>
</feature>
<name>A0A088CQF0_9BILA</name>
<feature type="transmembrane region" description="Helical" evidence="17">
    <location>
        <begin position="188"/>
        <end position="210"/>
    </location>
</feature>
<comment type="similarity">
    <text evidence="3 17">Belongs to the complex I subunit 4 family.</text>
</comment>
<dbReference type="InterPro" id="IPR001750">
    <property type="entry name" value="ND/Mrp_TM"/>
</dbReference>
<evidence type="ECO:0000313" key="19">
    <source>
        <dbReference type="EMBL" id="AII79385.1"/>
    </source>
</evidence>
<dbReference type="AlphaFoldDB" id="A0A088CQF0"/>
<keyword evidence="14 17" id="KW-0496">Mitochondrion</keyword>
<evidence type="ECO:0000256" key="12">
    <source>
        <dbReference type="ARBA" id="ARBA00023027"/>
    </source>
</evidence>
<geneLocation type="mitochondrion" evidence="19"/>
<evidence type="ECO:0000256" key="1">
    <source>
        <dbReference type="ARBA" id="ARBA00003257"/>
    </source>
</evidence>
<evidence type="ECO:0000256" key="2">
    <source>
        <dbReference type="ARBA" id="ARBA00004225"/>
    </source>
</evidence>
<comment type="function">
    <text evidence="1">Core subunit of the mitochondrial membrane respiratory chain NADH dehydrogenase (Complex I) that is believed to belong to the minimal assembly required for catalysis. Complex I functions in the transfer of electrons from NADH to the respiratory chain. The immediate electron acceptor for the enzyme is believed to be ubiquinone.</text>
</comment>
<evidence type="ECO:0000256" key="13">
    <source>
        <dbReference type="ARBA" id="ARBA00023075"/>
    </source>
</evidence>
<feature type="transmembrane region" description="Helical" evidence="17">
    <location>
        <begin position="64"/>
        <end position="82"/>
    </location>
</feature>
<keyword evidence="13 17" id="KW-0830">Ubiquinone</keyword>
<evidence type="ECO:0000256" key="6">
    <source>
        <dbReference type="ARBA" id="ARBA00022448"/>
    </source>
</evidence>